<evidence type="ECO:0000259" key="4">
    <source>
        <dbReference type="Pfam" id="PF02719"/>
    </source>
</evidence>
<sequence length="659" mass="72326">MFELLQPLFRLPRRRKRIIQVLVDCVLIAMSFLAAMLLRLEEWGRLAQVETWAALLVLIPVSLVIFIRLGFYRAVIRYMGSKAIRAVLVGVVVSALSLPMASYLFHLGVPRSVPFIYALVALMTIGGVRFALRAFYLRSQVLHKPRVVIYGAGAAGRQVAASLRHGREYLPVAFVDDVQGLHNTFIEGMKVYPPKQLGYLADCYGAERVLLAMPSASRGRRREILAELEPQGFTVQTVPGIADVVSGRASISEIRDVAVEDLLGRDPVPPNQSLMDANIRGRVVMVTGAGGSIGSELCRQILRQAPARLLLLELSEFSLYRIEHELRQMAEAQGLDIPIEALLGSIQHQQRLQAVMMAFGVQTVYHAAAYKHVPMVEHNVVEGIRNNVFGTREAAKAAVAAGVETFVLVSTDKAVRPTNVMGATKRMAELVCQAIASDAPATRFSMVRFGNVLGSSGSVVPLFRRQIQAGGPITVTHPEITRYFMTIPEAAQLVIQAGAMARGGDVFVLDMGEPVKIAELARQMVRLSGLRVSDEQHPEGDIEIAYTGLRPGEKLYEELLVGNDVAATSHPRIMTASEVCWTWDRLQPFLEELFQACLAFRHDRIRELLLEAPTAYRPQGAIVDLVWQAGGVPGEASPSVVPLRTGGRRRAASQQPVTP</sequence>
<dbReference type="Pfam" id="PF02719">
    <property type="entry name" value="Polysacc_synt_2"/>
    <property type="match status" value="1"/>
</dbReference>
<evidence type="ECO:0000256" key="1">
    <source>
        <dbReference type="ARBA" id="ARBA00007430"/>
    </source>
</evidence>
<accession>A0A431V6T1</accession>
<dbReference type="InterPro" id="IPR051203">
    <property type="entry name" value="Polysaccharide_Synthase-Rel"/>
</dbReference>
<dbReference type="OrthoDB" id="9803111at2"/>
<evidence type="ECO:0000313" key="5">
    <source>
        <dbReference type="EMBL" id="RTR05142.1"/>
    </source>
</evidence>
<gene>
    <name evidence="5" type="ORF">EKG36_07945</name>
</gene>
<dbReference type="InterPro" id="IPR029063">
    <property type="entry name" value="SAM-dependent_MTases_sf"/>
</dbReference>
<evidence type="ECO:0000256" key="3">
    <source>
        <dbReference type="SAM" id="Phobius"/>
    </source>
</evidence>
<organism evidence="5 6">
    <name type="scientific">Halomonas nitroreducens</name>
    <dbReference type="NCBI Taxonomy" id="447425"/>
    <lineage>
        <taxon>Bacteria</taxon>
        <taxon>Pseudomonadati</taxon>
        <taxon>Pseudomonadota</taxon>
        <taxon>Gammaproteobacteria</taxon>
        <taxon>Oceanospirillales</taxon>
        <taxon>Halomonadaceae</taxon>
        <taxon>Halomonas</taxon>
    </lineage>
</organism>
<reference evidence="5 6" key="1">
    <citation type="submission" date="2018-12" db="EMBL/GenBank/DDBJ databases">
        <authorList>
            <person name="Yu L."/>
        </authorList>
    </citation>
    <scope>NUCLEOTIDE SEQUENCE [LARGE SCALE GENOMIC DNA]</scope>
    <source>
        <strain evidence="5 6">11S</strain>
    </source>
</reference>
<dbReference type="SUPFAM" id="SSF53335">
    <property type="entry name" value="S-adenosyl-L-methionine-dependent methyltransferases"/>
    <property type="match status" value="1"/>
</dbReference>
<keyword evidence="3" id="KW-0472">Membrane</keyword>
<dbReference type="InterPro" id="IPR003869">
    <property type="entry name" value="Polysac_CapD-like"/>
</dbReference>
<dbReference type="CDD" id="cd05237">
    <property type="entry name" value="UDP_invert_4-6DH_SDR_e"/>
    <property type="match status" value="1"/>
</dbReference>
<comment type="caution">
    <text evidence="5">The sequence shown here is derived from an EMBL/GenBank/DDBJ whole genome shotgun (WGS) entry which is preliminary data.</text>
</comment>
<evidence type="ECO:0000256" key="2">
    <source>
        <dbReference type="SAM" id="MobiDB-lite"/>
    </source>
</evidence>
<comment type="similarity">
    <text evidence="1">Belongs to the polysaccharide synthase family.</text>
</comment>
<feature type="transmembrane region" description="Helical" evidence="3">
    <location>
        <begin position="21"/>
        <end position="40"/>
    </location>
</feature>
<dbReference type="Proteomes" id="UP000267400">
    <property type="component" value="Unassembled WGS sequence"/>
</dbReference>
<dbReference type="PANTHER" id="PTHR43318">
    <property type="entry name" value="UDP-N-ACETYLGLUCOSAMINE 4,6-DEHYDRATASE"/>
    <property type="match status" value="1"/>
</dbReference>
<dbReference type="InterPro" id="IPR036291">
    <property type="entry name" value="NAD(P)-bd_dom_sf"/>
</dbReference>
<feature type="transmembrane region" description="Helical" evidence="3">
    <location>
        <begin position="83"/>
        <end position="103"/>
    </location>
</feature>
<dbReference type="Gene3D" id="3.40.50.720">
    <property type="entry name" value="NAD(P)-binding Rossmann-like Domain"/>
    <property type="match status" value="2"/>
</dbReference>
<dbReference type="PANTHER" id="PTHR43318:SF1">
    <property type="entry name" value="POLYSACCHARIDE BIOSYNTHESIS PROTEIN EPSC-RELATED"/>
    <property type="match status" value="1"/>
</dbReference>
<dbReference type="AlphaFoldDB" id="A0A431V6T1"/>
<dbReference type="SUPFAM" id="SSF51735">
    <property type="entry name" value="NAD(P)-binding Rossmann-fold domains"/>
    <property type="match status" value="1"/>
</dbReference>
<keyword evidence="6" id="KW-1185">Reference proteome</keyword>
<dbReference type="EMBL" id="RXNS01000006">
    <property type="protein sequence ID" value="RTR05142.1"/>
    <property type="molecule type" value="Genomic_DNA"/>
</dbReference>
<keyword evidence="3" id="KW-1133">Transmembrane helix</keyword>
<protein>
    <submittedName>
        <fullName evidence="5">Polysaccharide biosynthesis protein</fullName>
    </submittedName>
</protein>
<proteinExistence type="inferred from homology"/>
<feature type="transmembrane region" description="Helical" evidence="3">
    <location>
        <begin position="52"/>
        <end position="71"/>
    </location>
</feature>
<name>A0A431V6T1_9GAMM</name>
<feature type="transmembrane region" description="Helical" evidence="3">
    <location>
        <begin position="115"/>
        <end position="136"/>
    </location>
</feature>
<keyword evidence="3" id="KW-0812">Transmembrane</keyword>
<evidence type="ECO:0000313" key="6">
    <source>
        <dbReference type="Proteomes" id="UP000267400"/>
    </source>
</evidence>
<feature type="domain" description="Polysaccharide biosynthesis protein CapD-like" evidence="4">
    <location>
        <begin position="284"/>
        <end position="577"/>
    </location>
</feature>
<feature type="region of interest" description="Disordered" evidence="2">
    <location>
        <begin position="636"/>
        <end position="659"/>
    </location>
</feature>